<dbReference type="Pfam" id="PF00530">
    <property type="entry name" value="SRCR"/>
    <property type="match status" value="2"/>
</dbReference>
<feature type="domain" description="SRCR" evidence="6">
    <location>
        <begin position="16"/>
        <end position="117"/>
    </location>
</feature>
<dbReference type="SMART" id="SM00202">
    <property type="entry name" value="SR"/>
    <property type="match status" value="2"/>
</dbReference>
<dbReference type="PRINTS" id="PR00258">
    <property type="entry name" value="SPERACTRCPTR"/>
</dbReference>
<feature type="disulfide bond" evidence="5">
    <location>
        <begin position="55"/>
        <end position="116"/>
    </location>
</feature>
<reference evidence="7" key="1">
    <citation type="journal article" date="2023" name="Science">
        <title>Genome structures resolve the early diversification of teleost fishes.</title>
        <authorList>
            <person name="Parey E."/>
            <person name="Louis A."/>
            <person name="Montfort J."/>
            <person name="Bouchez O."/>
            <person name="Roques C."/>
            <person name="Iampietro C."/>
            <person name="Lluch J."/>
            <person name="Castinel A."/>
            <person name="Donnadieu C."/>
            <person name="Desvignes T."/>
            <person name="Floi Bucao C."/>
            <person name="Jouanno E."/>
            <person name="Wen M."/>
            <person name="Mejri S."/>
            <person name="Dirks R."/>
            <person name="Jansen H."/>
            <person name="Henkel C."/>
            <person name="Chen W.J."/>
            <person name="Zahm M."/>
            <person name="Cabau C."/>
            <person name="Klopp C."/>
            <person name="Thompson A.W."/>
            <person name="Robinson-Rechavi M."/>
            <person name="Braasch I."/>
            <person name="Lecointre G."/>
            <person name="Bobe J."/>
            <person name="Postlethwait J.H."/>
            <person name="Berthelot C."/>
            <person name="Roest Crollius H."/>
            <person name="Guiguen Y."/>
        </authorList>
    </citation>
    <scope>NUCLEOTIDE SEQUENCE</scope>
    <source>
        <strain evidence="7">NC1722</strain>
    </source>
</reference>
<dbReference type="PROSITE" id="PS00420">
    <property type="entry name" value="SRCR_1"/>
    <property type="match status" value="1"/>
</dbReference>
<feature type="disulfide bond" evidence="5">
    <location>
        <begin position="200"/>
        <end position="210"/>
    </location>
</feature>
<dbReference type="EMBL" id="JAINUG010000019">
    <property type="protein sequence ID" value="KAJ8412378.1"/>
    <property type="molecule type" value="Genomic_DNA"/>
</dbReference>
<dbReference type="InterPro" id="IPR036772">
    <property type="entry name" value="SRCR-like_dom_sf"/>
</dbReference>
<evidence type="ECO:0000256" key="4">
    <source>
        <dbReference type="ARBA" id="ARBA00023180"/>
    </source>
</evidence>
<keyword evidence="8" id="KW-1185">Reference proteome</keyword>
<evidence type="ECO:0000256" key="2">
    <source>
        <dbReference type="ARBA" id="ARBA00022737"/>
    </source>
</evidence>
<dbReference type="FunFam" id="3.10.250.10:FF:000006">
    <property type="entry name" value="neurotrypsin isoform X2"/>
    <property type="match status" value="2"/>
</dbReference>
<keyword evidence="4" id="KW-0325">Glycoprotein</keyword>
<keyword evidence="1" id="KW-0732">Signal</keyword>
<dbReference type="PANTHER" id="PTHR48071:SF18">
    <property type="entry name" value="DELETED IN MALIGNANT BRAIN TUMORS 1 PROTEIN-RELATED"/>
    <property type="match status" value="1"/>
</dbReference>
<name>A0AAD7WXA6_9TELE</name>
<sequence length="233" mass="25198">MSTFLFSLCPSALPTLRLVDGDGNRCQGRVEVRFRSTWGTVCDDGWDAINTDVVCREVGCGLGLELKVGSFFGFGFGPILLDNVRCKGHEDHLTDCFHLGWGGHNCDHNEDVGVICSGADSHGHVCVHQGQWLVGGQHQCEGRVEIFTQAQWGTVCDDSWGLADAQVICRQIGCGEATHAQGEAFFGQGSGTILLDNLKCSGMEASLQECSHIPWNIHNCDHSEDASVTCTLL</sequence>
<dbReference type="PANTHER" id="PTHR48071">
    <property type="entry name" value="SRCR DOMAIN-CONTAINING PROTEIN"/>
    <property type="match status" value="1"/>
</dbReference>
<evidence type="ECO:0000256" key="3">
    <source>
        <dbReference type="ARBA" id="ARBA00023157"/>
    </source>
</evidence>
<feature type="domain" description="SRCR" evidence="6">
    <location>
        <begin position="131"/>
        <end position="231"/>
    </location>
</feature>
<protein>
    <recommendedName>
        <fullName evidence="6">SRCR domain-containing protein</fullName>
    </recommendedName>
</protein>
<dbReference type="PROSITE" id="PS50287">
    <property type="entry name" value="SRCR_2"/>
    <property type="match status" value="2"/>
</dbReference>
<proteinExistence type="predicted"/>
<dbReference type="Proteomes" id="UP001221898">
    <property type="component" value="Unassembled WGS sequence"/>
</dbReference>
<dbReference type="InterPro" id="IPR001190">
    <property type="entry name" value="SRCR"/>
</dbReference>
<evidence type="ECO:0000313" key="7">
    <source>
        <dbReference type="EMBL" id="KAJ8412378.1"/>
    </source>
</evidence>
<evidence type="ECO:0000313" key="8">
    <source>
        <dbReference type="Proteomes" id="UP001221898"/>
    </source>
</evidence>
<evidence type="ECO:0000256" key="1">
    <source>
        <dbReference type="ARBA" id="ARBA00022729"/>
    </source>
</evidence>
<accession>A0AAD7WXA6</accession>
<dbReference type="AlphaFoldDB" id="A0AAD7WXA6"/>
<evidence type="ECO:0000259" key="6">
    <source>
        <dbReference type="PROSITE" id="PS50287"/>
    </source>
</evidence>
<dbReference type="SUPFAM" id="SSF56487">
    <property type="entry name" value="SRCR-like"/>
    <property type="match status" value="2"/>
</dbReference>
<feature type="disulfide bond" evidence="5">
    <location>
        <begin position="169"/>
        <end position="230"/>
    </location>
</feature>
<dbReference type="Gene3D" id="3.10.250.10">
    <property type="entry name" value="SRCR-like domain"/>
    <property type="match status" value="2"/>
</dbReference>
<feature type="disulfide bond" evidence="5">
    <location>
        <begin position="86"/>
        <end position="96"/>
    </location>
</feature>
<gene>
    <name evidence="7" type="ORF">AAFF_G00127140</name>
</gene>
<keyword evidence="2" id="KW-0677">Repeat</keyword>
<evidence type="ECO:0000256" key="5">
    <source>
        <dbReference type="PROSITE-ProRule" id="PRU00196"/>
    </source>
</evidence>
<feature type="disulfide bond" evidence="5">
    <location>
        <begin position="156"/>
        <end position="220"/>
    </location>
</feature>
<dbReference type="GO" id="GO:0016020">
    <property type="term" value="C:membrane"/>
    <property type="evidence" value="ECO:0007669"/>
    <property type="project" value="InterPro"/>
</dbReference>
<comment type="caution">
    <text evidence="7">The sequence shown here is derived from an EMBL/GenBank/DDBJ whole genome shotgun (WGS) entry which is preliminary data.</text>
</comment>
<organism evidence="7 8">
    <name type="scientific">Aldrovandia affinis</name>
    <dbReference type="NCBI Taxonomy" id="143900"/>
    <lineage>
        <taxon>Eukaryota</taxon>
        <taxon>Metazoa</taxon>
        <taxon>Chordata</taxon>
        <taxon>Craniata</taxon>
        <taxon>Vertebrata</taxon>
        <taxon>Euteleostomi</taxon>
        <taxon>Actinopterygii</taxon>
        <taxon>Neopterygii</taxon>
        <taxon>Teleostei</taxon>
        <taxon>Notacanthiformes</taxon>
        <taxon>Halosauridae</taxon>
        <taxon>Aldrovandia</taxon>
    </lineage>
</organism>
<feature type="disulfide bond" evidence="5">
    <location>
        <begin position="42"/>
        <end position="106"/>
    </location>
</feature>
<keyword evidence="3 5" id="KW-1015">Disulfide bond</keyword>